<evidence type="ECO:0000256" key="2">
    <source>
        <dbReference type="ARBA" id="ARBA00022448"/>
    </source>
</evidence>
<dbReference type="PANTHER" id="PTHR42711:SF19">
    <property type="entry name" value="DOXORUBICIN RESISTANCE ATP-BINDING PROTEIN DRRA"/>
    <property type="match status" value="1"/>
</dbReference>
<evidence type="ECO:0000256" key="1">
    <source>
        <dbReference type="ARBA" id="ARBA00004202"/>
    </source>
</evidence>
<reference evidence="8 9" key="1">
    <citation type="submission" date="2020-05" db="EMBL/GenBank/DDBJ databases">
        <title>Nakamurella sp. DB0629 isolated from air conditioner.</title>
        <authorList>
            <person name="Kim D.H."/>
            <person name="Kim D.-U."/>
        </authorList>
    </citation>
    <scope>NUCLEOTIDE SEQUENCE [LARGE SCALE GENOMIC DNA]</scope>
    <source>
        <strain evidence="8 9">DB0629</strain>
    </source>
</reference>
<dbReference type="GO" id="GO:0005886">
    <property type="term" value="C:plasma membrane"/>
    <property type="evidence" value="ECO:0007669"/>
    <property type="project" value="UniProtKB-SubCell"/>
</dbReference>
<name>A0A849A6B9_9ACTN</name>
<dbReference type="InterPro" id="IPR050763">
    <property type="entry name" value="ABC_transporter_ATP-binding"/>
</dbReference>
<dbReference type="RefSeq" id="WP_171198184.1">
    <property type="nucleotide sequence ID" value="NZ_JABEND010000001.1"/>
</dbReference>
<dbReference type="GO" id="GO:0016887">
    <property type="term" value="F:ATP hydrolysis activity"/>
    <property type="evidence" value="ECO:0007669"/>
    <property type="project" value="InterPro"/>
</dbReference>
<keyword evidence="9" id="KW-1185">Reference proteome</keyword>
<feature type="compositionally biased region" description="Low complexity" evidence="6">
    <location>
        <begin position="7"/>
        <end position="25"/>
    </location>
</feature>
<dbReference type="Gene3D" id="3.40.50.300">
    <property type="entry name" value="P-loop containing nucleotide triphosphate hydrolases"/>
    <property type="match status" value="1"/>
</dbReference>
<comment type="subcellular location">
    <subcellularLocation>
        <location evidence="1">Cell membrane</location>
        <topology evidence="1">Peripheral membrane protein</topology>
    </subcellularLocation>
</comment>
<dbReference type="Proteomes" id="UP000562984">
    <property type="component" value="Unassembled WGS sequence"/>
</dbReference>
<sequence>MSGPDFGAPAPGSQPPSATSAPQGAEPSAGSLPAYPAAAPSDPRTAQQALALRDLTKTFGDKVAVDHVNLDVPAGSFFGLVGPNGAGKTTTLSMVSGLLVPTAGRIFVDGVDVWADPAAAKARMGVLPEGLRLFERLSGAELLSYLGRLRGLPADVVNQRATSLLDVLDLSDAGDKLVADYSTGMRKKITLAAALLHSPPLLLLDEPLEAVDPVSARTIRTVLTQYRQAGGTVIFSSHVMALVEELCTHVAVMAAGRIVAAGELATVRGSAASLDDAFFHLVGGQERHTEGLSWLQSR</sequence>
<evidence type="ECO:0000259" key="7">
    <source>
        <dbReference type="PROSITE" id="PS50893"/>
    </source>
</evidence>
<keyword evidence="5" id="KW-0046">Antibiotic resistance</keyword>
<dbReference type="GO" id="GO:0005524">
    <property type="term" value="F:ATP binding"/>
    <property type="evidence" value="ECO:0007669"/>
    <property type="project" value="UniProtKB-KW"/>
</dbReference>
<feature type="region of interest" description="Disordered" evidence="6">
    <location>
        <begin position="1"/>
        <end position="46"/>
    </location>
</feature>
<dbReference type="Pfam" id="PF00005">
    <property type="entry name" value="ABC_tran"/>
    <property type="match status" value="1"/>
</dbReference>
<evidence type="ECO:0000256" key="3">
    <source>
        <dbReference type="ARBA" id="ARBA00022741"/>
    </source>
</evidence>
<dbReference type="EMBL" id="JABEND010000001">
    <property type="protein sequence ID" value="NNG34571.1"/>
    <property type="molecule type" value="Genomic_DNA"/>
</dbReference>
<evidence type="ECO:0000256" key="5">
    <source>
        <dbReference type="ARBA" id="ARBA00023251"/>
    </source>
</evidence>
<protein>
    <submittedName>
        <fullName evidence="8">ABC transporter ATP-binding protein</fullName>
    </submittedName>
</protein>
<gene>
    <name evidence="8" type="ORF">HKD39_02315</name>
</gene>
<dbReference type="AlphaFoldDB" id="A0A849A6B9"/>
<dbReference type="InterPro" id="IPR027417">
    <property type="entry name" value="P-loop_NTPase"/>
</dbReference>
<dbReference type="SMART" id="SM00382">
    <property type="entry name" value="AAA"/>
    <property type="match status" value="1"/>
</dbReference>
<keyword evidence="3" id="KW-0547">Nucleotide-binding</keyword>
<dbReference type="InterPro" id="IPR003439">
    <property type="entry name" value="ABC_transporter-like_ATP-bd"/>
</dbReference>
<dbReference type="GO" id="GO:0046677">
    <property type="term" value="P:response to antibiotic"/>
    <property type="evidence" value="ECO:0007669"/>
    <property type="project" value="UniProtKB-KW"/>
</dbReference>
<dbReference type="InterPro" id="IPR003593">
    <property type="entry name" value="AAA+_ATPase"/>
</dbReference>
<evidence type="ECO:0000256" key="6">
    <source>
        <dbReference type="SAM" id="MobiDB-lite"/>
    </source>
</evidence>
<evidence type="ECO:0000313" key="8">
    <source>
        <dbReference type="EMBL" id="NNG34571.1"/>
    </source>
</evidence>
<evidence type="ECO:0000256" key="4">
    <source>
        <dbReference type="ARBA" id="ARBA00022840"/>
    </source>
</evidence>
<proteinExistence type="predicted"/>
<organism evidence="8 9">
    <name type="scientific">Nakamurella aerolata</name>
    <dbReference type="NCBI Taxonomy" id="1656892"/>
    <lineage>
        <taxon>Bacteria</taxon>
        <taxon>Bacillati</taxon>
        <taxon>Actinomycetota</taxon>
        <taxon>Actinomycetes</taxon>
        <taxon>Nakamurellales</taxon>
        <taxon>Nakamurellaceae</taxon>
        <taxon>Nakamurella</taxon>
    </lineage>
</organism>
<dbReference type="PROSITE" id="PS50893">
    <property type="entry name" value="ABC_TRANSPORTER_2"/>
    <property type="match status" value="1"/>
</dbReference>
<dbReference type="SUPFAM" id="SSF52540">
    <property type="entry name" value="P-loop containing nucleoside triphosphate hydrolases"/>
    <property type="match status" value="1"/>
</dbReference>
<evidence type="ECO:0000313" key="9">
    <source>
        <dbReference type="Proteomes" id="UP000562984"/>
    </source>
</evidence>
<accession>A0A849A6B9</accession>
<keyword evidence="4 8" id="KW-0067">ATP-binding</keyword>
<keyword evidence="2" id="KW-0813">Transport</keyword>
<comment type="caution">
    <text evidence="8">The sequence shown here is derived from an EMBL/GenBank/DDBJ whole genome shotgun (WGS) entry which is preliminary data.</text>
</comment>
<dbReference type="PANTHER" id="PTHR42711">
    <property type="entry name" value="ABC TRANSPORTER ATP-BINDING PROTEIN"/>
    <property type="match status" value="1"/>
</dbReference>
<feature type="domain" description="ABC transporter" evidence="7">
    <location>
        <begin position="50"/>
        <end position="280"/>
    </location>
</feature>